<sequence length="152" mass="16293">MAFDRITLPPQSYLYVPRESAMTPEAMSEAIGSGFAEVFGFCGTRGITPLSAPICVYFDMTDPIRFHAGVVVAEGDAVKAADPVQAGVLPTEAVAGVHVGPYSSLGQTHQQLWDYARGEGLEVGMPVWEVYLDDPGEVAEEALRTEIFRAVG</sequence>
<dbReference type="InterPro" id="IPR011256">
    <property type="entry name" value="Reg_factor_effector_dom_sf"/>
</dbReference>
<dbReference type="SMART" id="SM00871">
    <property type="entry name" value="AraC_E_bind"/>
    <property type="match status" value="1"/>
</dbReference>
<dbReference type="Gene3D" id="3.20.80.10">
    <property type="entry name" value="Regulatory factor, effector binding domain"/>
    <property type="match status" value="1"/>
</dbReference>
<comment type="caution">
    <text evidence="2">The sequence shown here is derived from an EMBL/GenBank/DDBJ whole genome shotgun (WGS) entry which is preliminary data.</text>
</comment>
<proteinExistence type="predicted"/>
<organism evidence="2 3">
    <name type="scientific">Histidinibacterium aquaticum</name>
    <dbReference type="NCBI Taxonomy" id="2613962"/>
    <lineage>
        <taxon>Bacteria</taxon>
        <taxon>Pseudomonadati</taxon>
        <taxon>Pseudomonadota</taxon>
        <taxon>Alphaproteobacteria</taxon>
        <taxon>Rhodobacterales</taxon>
        <taxon>Paracoccaceae</taxon>
        <taxon>Histidinibacterium</taxon>
    </lineage>
</organism>
<name>A0A5J5GRX1_9RHOB</name>
<feature type="domain" description="AraC effector-binding" evidence="1">
    <location>
        <begin position="1"/>
        <end position="152"/>
    </location>
</feature>
<gene>
    <name evidence="2" type="ORF">F3S47_02440</name>
</gene>
<dbReference type="InterPro" id="IPR029442">
    <property type="entry name" value="GyrI-like"/>
</dbReference>
<dbReference type="SUPFAM" id="SSF55136">
    <property type="entry name" value="Probable bacterial effector-binding domain"/>
    <property type="match status" value="1"/>
</dbReference>
<dbReference type="AlphaFoldDB" id="A0A5J5GRX1"/>
<dbReference type="EMBL" id="VYQE01000001">
    <property type="protein sequence ID" value="KAA9010132.1"/>
    <property type="molecule type" value="Genomic_DNA"/>
</dbReference>
<dbReference type="InterPro" id="IPR010499">
    <property type="entry name" value="AraC_E-bd"/>
</dbReference>
<dbReference type="Proteomes" id="UP000326554">
    <property type="component" value="Unassembled WGS sequence"/>
</dbReference>
<evidence type="ECO:0000259" key="1">
    <source>
        <dbReference type="SMART" id="SM00871"/>
    </source>
</evidence>
<keyword evidence="3" id="KW-1185">Reference proteome</keyword>
<reference evidence="2 3" key="1">
    <citation type="submission" date="2019-09" db="EMBL/GenBank/DDBJ databases">
        <authorList>
            <person name="Park J.-S."/>
            <person name="Choi H.-J."/>
        </authorList>
    </citation>
    <scope>NUCLEOTIDE SEQUENCE [LARGE SCALE GENOMIC DNA]</scope>
    <source>
        <strain evidence="2 3">176SS1-4</strain>
    </source>
</reference>
<dbReference type="Pfam" id="PF06445">
    <property type="entry name" value="GyrI-like"/>
    <property type="match status" value="1"/>
</dbReference>
<dbReference type="RefSeq" id="WP_150443616.1">
    <property type="nucleotide sequence ID" value="NZ_VYQE01000001.1"/>
</dbReference>
<accession>A0A5J5GRX1</accession>
<evidence type="ECO:0000313" key="3">
    <source>
        <dbReference type="Proteomes" id="UP000326554"/>
    </source>
</evidence>
<protein>
    <submittedName>
        <fullName evidence="2">GyrI-like domain-containing protein</fullName>
    </submittedName>
</protein>
<evidence type="ECO:0000313" key="2">
    <source>
        <dbReference type="EMBL" id="KAA9010132.1"/>
    </source>
</evidence>